<organism evidence="1">
    <name type="scientific">bioreactor metagenome</name>
    <dbReference type="NCBI Taxonomy" id="1076179"/>
    <lineage>
        <taxon>unclassified sequences</taxon>
        <taxon>metagenomes</taxon>
        <taxon>ecological metagenomes</taxon>
    </lineage>
</organism>
<sequence>MILNGNAIIDGGNITMPIDINVLDTTMSIIKNGMNSKKPMVNARFSSLVTKAGTTISRPRSVSLSLSVERLSSRPVLSLEIETNMLRSLV</sequence>
<proteinExistence type="predicted"/>
<dbReference type="EMBL" id="VSSQ01055896">
    <property type="protein sequence ID" value="MPN09769.1"/>
    <property type="molecule type" value="Genomic_DNA"/>
</dbReference>
<protein>
    <submittedName>
        <fullName evidence="1">Uncharacterized protein</fullName>
    </submittedName>
</protein>
<name>A0A645F8W3_9ZZZZ</name>
<accession>A0A645F8W3</accession>
<evidence type="ECO:0000313" key="1">
    <source>
        <dbReference type="EMBL" id="MPN09769.1"/>
    </source>
</evidence>
<reference evidence="1" key="1">
    <citation type="submission" date="2019-08" db="EMBL/GenBank/DDBJ databases">
        <authorList>
            <person name="Kucharzyk K."/>
            <person name="Murdoch R.W."/>
            <person name="Higgins S."/>
            <person name="Loffler F."/>
        </authorList>
    </citation>
    <scope>NUCLEOTIDE SEQUENCE</scope>
</reference>
<gene>
    <name evidence="1" type="ORF">SDC9_157061</name>
</gene>
<dbReference type="AlphaFoldDB" id="A0A645F8W3"/>
<comment type="caution">
    <text evidence="1">The sequence shown here is derived from an EMBL/GenBank/DDBJ whole genome shotgun (WGS) entry which is preliminary data.</text>
</comment>